<feature type="region of interest" description="Disordered" evidence="8">
    <location>
        <begin position="401"/>
        <end position="423"/>
    </location>
</feature>
<feature type="binding site" evidence="7">
    <location>
        <position position="303"/>
    </location>
    <ligand>
        <name>glyoxylate</name>
        <dbReference type="ChEBI" id="CHEBI:36655"/>
    </ligand>
</feature>
<evidence type="ECO:0000256" key="3">
    <source>
        <dbReference type="ARBA" id="ARBA00022643"/>
    </source>
</evidence>
<evidence type="ECO:0000313" key="10">
    <source>
        <dbReference type="EMBL" id="SFN12600.1"/>
    </source>
</evidence>
<feature type="binding site" evidence="7">
    <location>
        <position position="186"/>
    </location>
    <ligand>
        <name>FMN</name>
        <dbReference type="ChEBI" id="CHEBI:58210"/>
    </ligand>
</feature>
<dbReference type="GO" id="GO:0010181">
    <property type="term" value="F:FMN binding"/>
    <property type="evidence" value="ECO:0007669"/>
    <property type="project" value="InterPro"/>
</dbReference>
<evidence type="ECO:0000313" key="11">
    <source>
        <dbReference type="Proteomes" id="UP000199614"/>
    </source>
</evidence>
<proteinExistence type="inferred from homology"/>
<name>A0A1I4WH68_PSUAM</name>
<feature type="binding site" evidence="7">
    <location>
        <position position="195"/>
    </location>
    <ligand>
        <name>glyoxylate</name>
        <dbReference type="ChEBI" id="CHEBI:36655"/>
    </ligand>
</feature>
<keyword evidence="2 7" id="KW-0285">Flavoprotein</keyword>
<evidence type="ECO:0000256" key="1">
    <source>
        <dbReference type="ARBA" id="ARBA00001917"/>
    </source>
</evidence>
<feature type="binding site" evidence="7">
    <location>
        <begin position="354"/>
        <end position="355"/>
    </location>
    <ligand>
        <name>FMN</name>
        <dbReference type="ChEBI" id="CHEBI:58210"/>
    </ligand>
</feature>
<accession>A0A1I4WH68</accession>
<keyword evidence="4" id="KW-0560">Oxidoreductase</keyword>
<organism evidence="10 11">
    <name type="scientific">Pseudonocardia ammonioxydans</name>
    <dbReference type="NCBI Taxonomy" id="260086"/>
    <lineage>
        <taxon>Bacteria</taxon>
        <taxon>Bacillati</taxon>
        <taxon>Actinomycetota</taxon>
        <taxon>Actinomycetes</taxon>
        <taxon>Pseudonocardiales</taxon>
        <taxon>Pseudonocardiaceae</taxon>
        <taxon>Pseudonocardia</taxon>
    </lineage>
</organism>
<dbReference type="Pfam" id="PF01070">
    <property type="entry name" value="FMN_dh"/>
    <property type="match status" value="1"/>
</dbReference>
<dbReference type="FunFam" id="3.20.20.70:FF:000029">
    <property type="entry name" value="L-lactate dehydrogenase"/>
    <property type="match status" value="1"/>
</dbReference>
<dbReference type="OrthoDB" id="9770452at2"/>
<dbReference type="InterPro" id="IPR037396">
    <property type="entry name" value="FMN_HAD"/>
</dbReference>
<dbReference type="InterPro" id="IPR012133">
    <property type="entry name" value="Alpha-hydoxy_acid_DH_FMN"/>
</dbReference>
<evidence type="ECO:0000256" key="5">
    <source>
        <dbReference type="ARBA" id="ARBA00024042"/>
    </source>
</evidence>
<sequence length="423" mass="45564">MVRRRMPRPSELAPLLRPAPLTLDRTAAKLARATSIGDLRVLARKRAPRAVFDYTDGAAEDEVSLRRAREVWASVEFAPTVLRDVSRVDTGRTILGHRSALPFALAPTGFTRMMHTEGERAVAAVAARAGIPYALSTMGSTTIEGVAEAGRGGRHWFQLYLWRDRSVAHELVSRAGAAGFDTLVLTVDTPVGGNRRRDTRNGLSIPPALSLRTFLDGARHPRWWFDLVTTDPLTFESLAAGGGTPFEVINRVFDPALTLDDVAWLRENWSGTLVIKGVQSVTDARRVVDAGADAVLLSNHGGRQLDRAPVPIELVEPVVQELGDDAEVLVDTGIMHGGDVVAAVALGARAALVGRAYLYGLMAGGEAGVQRAVEILRAEVERTMQLLGVTRVDDLRPEHARLRSPIGSATHSNGRRAAGASGR</sequence>
<feature type="active site" description="Proton acceptor" evidence="6">
    <location>
        <position position="300"/>
    </location>
</feature>
<dbReference type="STRING" id="260086.SAMN05216207_1008111"/>
<dbReference type="Gene3D" id="3.20.20.70">
    <property type="entry name" value="Aldolase class I"/>
    <property type="match status" value="1"/>
</dbReference>
<dbReference type="PIRSF" id="PIRSF000138">
    <property type="entry name" value="Al-hdrx_acd_dh"/>
    <property type="match status" value="1"/>
</dbReference>
<feature type="binding site" evidence="7">
    <location>
        <position position="276"/>
    </location>
    <ligand>
        <name>FMN</name>
        <dbReference type="ChEBI" id="CHEBI:58210"/>
    </ligand>
</feature>
<comment type="cofactor">
    <cofactor evidence="1">
        <name>FMN</name>
        <dbReference type="ChEBI" id="CHEBI:58210"/>
    </cofactor>
</comment>
<dbReference type="PANTHER" id="PTHR10578:SF107">
    <property type="entry name" value="2-HYDROXYACID OXIDASE 1"/>
    <property type="match status" value="1"/>
</dbReference>
<dbReference type="PROSITE" id="PS51349">
    <property type="entry name" value="FMN_HYDROXY_ACID_DH_2"/>
    <property type="match status" value="1"/>
</dbReference>
<feature type="binding site" evidence="7">
    <location>
        <position position="160"/>
    </location>
    <ligand>
        <name>glyoxylate</name>
        <dbReference type="ChEBI" id="CHEBI:36655"/>
    </ligand>
</feature>
<dbReference type="InterPro" id="IPR008259">
    <property type="entry name" value="FMN_hydac_DH_AS"/>
</dbReference>
<protein>
    <submittedName>
        <fullName evidence="10">L-lactate dehydrogenase (Cytochrome)</fullName>
    </submittedName>
</protein>
<feature type="binding site" evidence="7">
    <location>
        <position position="136"/>
    </location>
    <ligand>
        <name>FMN</name>
        <dbReference type="ChEBI" id="CHEBI:58210"/>
    </ligand>
</feature>
<dbReference type="CDD" id="cd02809">
    <property type="entry name" value="alpha_hydroxyacid_oxid_FMN"/>
    <property type="match status" value="1"/>
</dbReference>
<evidence type="ECO:0000256" key="8">
    <source>
        <dbReference type="SAM" id="MobiDB-lite"/>
    </source>
</evidence>
<dbReference type="PROSITE" id="PS00557">
    <property type="entry name" value="FMN_HYDROXY_ACID_DH_1"/>
    <property type="match status" value="1"/>
</dbReference>
<evidence type="ECO:0000256" key="6">
    <source>
        <dbReference type="PIRSR" id="PIRSR000138-1"/>
    </source>
</evidence>
<dbReference type="SUPFAM" id="SSF51395">
    <property type="entry name" value="FMN-linked oxidoreductases"/>
    <property type="match status" value="1"/>
</dbReference>
<dbReference type="EMBL" id="FOUY01000008">
    <property type="protein sequence ID" value="SFN12600.1"/>
    <property type="molecule type" value="Genomic_DNA"/>
</dbReference>
<dbReference type="PANTHER" id="PTHR10578">
    <property type="entry name" value="S -2-HYDROXY-ACID OXIDASE-RELATED"/>
    <property type="match status" value="1"/>
</dbReference>
<feature type="binding site" evidence="7">
    <location>
        <position position="300"/>
    </location>
    <ligand>
        <name>glyoxylate</name>
        <dbReference type="ChEBI" id="CHEBI:36655"/>
    </ligand>
</feature>
<evidence type="ECO:0000256" key="7">
    <source>
        <dbReference type="PIRSR" id="PIRSR000138-2"/>
    </source>
</evidence>
<feature type="binding site" evidence="7">
    <location>
        <position position="298"/>
    </location>
    <ligand>
        <name>FMN</name>
        <dbReference type="ChEBI" id="CHEBI:58210"/>
    </ligand>
</feature>
<feature type="binding site" evidence="7">
    <location>
        <position position="54"/>
    </location>
    <ligand>
        <name>glyoxylate</name>
        <dbReference type="ChEBI" id="CHEBI:36655"/>
    </ligand>
</feature>
<dbReference type="InterPro" id="IPR000262">
    <property type="entry name" value="FMN-dep_DH"/>
</dbReference>
<evidence type="ECO:0000256" key="4">
    <source>
        <dbReference type="ARBA" id="ARBA00023002"/>
    </source>
</evidence>
<feature type="binding site" evidence="7">
    <location>
        <begin position="107"/>
        <end position="109"/>
    </location>
    <ligand>
        <name>FMN</name>
        <dbReference type="ChEBI" id="CHEBI:58210"/>
    </ligand>
</feature>
<gene>
    <name evidence="10" type="ORF">SAMN05216207_1008111</name>
</gene>
<keyword evidence="3 7" id="KW-0288">FMN</keyword>
<dbReference type="GO" id="GO:0016614">
    <property type="term" value="F:oxidoreductase activity, acting on CH-OH group of donors"/>
    <property type="evidence" value="ECO:0007669"/>
    <property type="project" value="UniProtKB-ARBA"/>
</dbReference>
<comment type="similarity">
    <text evidence="5">Belongs to the FMN-dependent alpha-hydroxy acid dehydrogenase family.</text>
</comment>
<keyword evidence="11" id="KW-1185">Reference proteome</keyword>
<feature type="domain" description="FMN hydroxy acid dehydrogenase" evidence="9">
    <location>
        <begin position="28"/>
        <end position="405"/>
    </location>
</feature>
<evidence type="ECO:0000256" key="2">
    <source>
        <dbReference type="ARBA" id="ARBA00022630"/>
    </source>
</evidence>
<dbReference type="AlphaFoldDB" id="A0A1I4WH68"/>
<dbReference type="Proteomes" id="UP000199614">
    <property type="component" value="Unassembled WGS sequence"/>
</dbReference>
<dbReference type="RefSeq" id="WP_093340779.1">
    <property type="nucleotide sequence ID" value="NZ_FOUY01000008.1"/>
</dbReference>
<evidence type="ECO:0000259" key="9">
    <source>
        <dbReference type="PROSITE" id="PS51349"/>
    </source>
</evidence>
<feature type="binding site" evidence="7">
    <location>
        <position position="158"/>
    </location>
    <ligand>
        <name>FMN</name>
        <dbReference type="ChEBI" id="CHEBI:58210"/>
    </ligand>
</feature>
<reference evidence="10 11" key="1">
    <citation type="submission" date="2016-10" db="EMBL/GenBank/DDBJ databases">
        <authorList>
            <person name="de Groot N.N."/>
        </authorList>
    </citation>
    <scope>NUCLEOTIDE SEQUENCE [LARGE SCALE GENOMIC DNA]</scope>
    <source>
        <strain evidence="10 11">CGMCC 4.1877</strain>
    </source>
</reference>
<dbReference type="InterPro" id="IPR013785">
    <property type="entry name" value="Aldolase_TIM"/>
</dbReference>